<accession>A0A2M7S9I3</accession>
<reference evidence="4" key="1">
    <citation type="submission" date="2017-09" db="EMBL/GenBank/DDBJ databases">
        <title>Depth-based differentiation of microbial function through sediment-hosted aquifers and enrichment of novel symbionts in the deep terrestrial subsurface.</title>
        <authorList>
            <person name="Probst A.J."/>
            <person name="Ladd B."/>
            <person name="Jarett J.K."/>
            <person name="Geller-Mcgrath D.E."/>
            <person name="Sieber C.M.K."/>
            <person name="Emerson J.B."/>
            <person name="Anantharaman K."/>
            <person name="Thomas B.C."/>
            <person name="Malmstrom R."/>
            <person name="Stieglmeier M."/>
            <person name="Klingl A."/>
            <person name="Woyke T."/>
            <person name="Ryan C.M."/>
            <person name="Banfield J.F."/>
        </authorList>
    </citation>
    <scope>NUCLEOTIDE SEQUENCE [LARGE SCALE GENOMIC DNA]</scope>
</reference>
<organism evidence="3 4">
    <name type="scientific">Candidatus Desantisbacteria bacterium CG_4_10_14_0_8_um_filter_48_22</name>
    <dbReference type="NCBI Taxonomy" id="1974543"/>
    <lineage>
        <taxon>Bacteria</taxon>
        <taxon>Candidatus Desantisiibacteriota</taxon>
    </lineage>
</organism>
<protein>
    <recommendedName>
        <fullName evidence="2">TadE-like domain-containing protein</fullName>
    </recommendedName>
</protein>
<keyword evidence="1" id="KW-1133">Transmembrane helix</keyword>
<name>A0A2M7S9I3_9BACT</name>
<feature type="transmembrane region" description="Helical" evidence="1">
    <location>
        <begin position="20"/>
        <end position="40"/>
    </location>
</feature>
<dbReference type="AlphaFoldDB" id="A0A2M7S9I3"/>
<keyword evidence="1" id="KW-0472">Membrane</keyword>
<gene>
    <name evidence="3" type="ORF">COY52_08170</name>
</gene>
<keyword evidence="1" id="KW-0812">Transmembrane</keyword>
<feature type="domain" description="TadE-like" evidence="2">
    <location>
        <begin position="7"/>
        <end position="44"/>
    </location>
</feature>
<sequence length="144" mass="15817">MPRYQKGQALVETAIAFPLLLLFIMGIAQFGLIINAYSVVNYAAFCACRSGIVHNADDNQMRLSASTACAPIAGNLAIALISTSVEKDLMIRQGTIPLTELKVTVTHYYKLQFPLVGKLFSFFWGGLGIQRIPVRASCVMRMEN</sequence>
<evidence type="ECO:0000313" key="4">
    <source>
        <dbReference type="Proteomes" id="UP000229307"/>
    </source>
</evidence>
<comment type="caution">
    <text evidence="3">The sequence shown here is derived from an EMBL/GenBank/DDBJ whole genome shotgun (WGS) entry which is preliminary data.</text>
</comment>
<proteinExistence type="predicted"/>
<dbReference type="Pfam" id="PF07811">
    <property type="entry name" value="TadE"/>
    <property type="match status" value="1"/>
</dbReference>
<evidence type="ECO:0000256" key="1">
    <source>
        <dbReference type="SAM" id="Phobius"/>
    </source>
</evidence>
<evidence type="ECO:0000313" key="3">
    <source>
        <dbReference type="EMBL" id="PIZ16098.1"/>
    </source>
</evidence>
<dbReference type="Proteomes" id="UP000229307">
    <property type="component" value="Unassembled WGS sequence"/>
</dbReference>
<dbReference type="EMBL" id="PFMR01000212">
    <property type="protein sequence ID" value="PIZ16098.1"/>
    <property type="molecule type" value="Genomic_DNA"/>
</dbReference>
<dbReference type="InterPro" id="IPR012495">
    <property type="entry name" value="TadE-like_dom"/>
</dbReference>
<evidence type="ECO:0000259" key="2">
    <source>
        <dbReference type="Pfam" id="PF07811"/>
    </source>
</evidence>